<dbReference type="AlphaFoldDB" id="A0A0V0H336"/>
<proteinExistence type="predicted"/>
<dbReference type="PANTHER" id="PTHR47723">
    <property type="entry name" value="OS05G0353850 PROTEIN"/>
    <property type="match status" value="1"/>
</dbReference>
<sequence length="104" mass="12220">MIETDSLGLQKIIQKQWKVPWEIVEKIENISDRLHQLNSQVKHKFREGNSVADVLANTVIEIQSTDEYHSFQELPINIRKLINMDKSQIPSLRIRSRKINAQQE</sequence>
<dbReference type="PANTHER" id="PTHR47723:SF24">
    <property type="entry name" value="RNASE H TYPE-1 DOMAIN-CONTAINING PROTEIN"/>
    <property type="match status" value="1"/>
</dbReference>
<dbReference type="InterPro" id="IPR053151">
    <property type="entry name" value="RNase_H-like"/>
</dbReference>
<accession>A0A0V0H336</accession>
<name>A0A0V0H336_SOLCH</name>
<organism evidence="1">
    <name type="scientific">Solanum chacoense</name>
    <name type="common">Chaco potato</name>
    <dbReference type="NCBI Taxonomy" id="4108"/>
    <lineage>
        <taxon>Eukaryota</taxon>
        <taxon>Viridiplantae</taxon>
        <taxon>Streptophyta</taxon>
        <taxon>Embryophyta</taxon>
        <taxon>Tracheophyta</taxon>
        <taxon>Spermatophyta</taxon>
        <taxon>Magnoliopsida</taxon>
        <taxon>eudicotyledons</taxon>
        <taxon>Gunneridae</taxon>
        <taxon>Pentapetalae</taxon>
        <taxon>asterids</taxon>
        <taxon>lamiids</taxon>
        <taxon>Solanales</taxon>
        <taxon>Solanaceae</taxon>
        <taxon>Solanoideae</taxon>
        <taxon>Solaneae</taxon>
        <taxon>Solanum</taxon>
    </lineage>
</organism>
<dbReference type="Gene3D" id="3.30.420.10">
    <property type="entry name" value="Ribonuclease H-like superfamily/Ribonuclease H"/>
    <property type="match status" value="1"/>
</dbReference>
<reference evidence="1" key="1">
    <citation type="submission" date="2015-12" db="EMBL/GenBank/DDBJ databases">
        <title>Gene expression during late stages of embryo sac development: a critical building block for successful pollen-pistil interactions.</title>
        <authorList>
            <person name="Liu Y."/>
            <person name="Joly V."/>
            <person name="Sabar M."/>
            <person name="Matton D.P."/>
        </authorList>
    </citation>
    <scope>NUCLEOTIDE SEQUENCE</scope>
</reference>
<dbReference type="EMBL" id="GEDG01026102">
    <property type="protein sequence ID" value="JAP14772.1"/>
    <property type="molecule type" value="Transcribed_RNA"/>
</dbReference>
<dbReference type="InterPro" id="IPR036397">
    <property type="entry name" value="RNaseH_sf"/>
</dbReference>
<evidence type="ECO:0000313" key="1">
    <source>
        <dbReference type="EMBL" id="JAP14772.1"/>
    </source>
</evidence>
<dbReference type="SUPFAM" id="SSF53098">
    <property type="entry name" value="Ribonuclease H-like"/>
    <property type="match status" value="1"/>
</dbReference>
<dbReference type="GO" id="GO:0003676">
    <property type="term" value="F:nucleic acid binding"/>
    <property type="evidence" value="ECO:0007669"/>
    <property type="project" value="InterPro"/>
</dbReference>
<dbReference type="InterPro" id="IPR012337">
    <property type="entry name" value="RNaseH-like_sf"/>
</dbReference>
<protein>
    <submittedName>
        <fullName evidence="1">Putative ovule protein</fullName>
    </submittedName>
</protein>